<feature type="transmembrane region" description="Helical" evidence="6">
    <location>
        <begin position="96"/>
        <end position="119"/>
    </location>
</feature>
<organism evidence="7 9">
    <name type="scientific">Heyndrickxia coagulans</name>
    <name type="common">Weizmannia coagulans</name>
    <dbReference type="NCBI Taxonomy" id="1398"/>
    <lineage>
        <taxon>Bacteria</taxon>
        <taxon>Bacillati</taxon>
        <taxon>Bacillota</taxon>
        <taxon>Bacilli</taxon>
        <taxon>Bacillales</taxon>
        <taxon>Bacillaceae</taxon>
        <taxon>Heyndrickxia</taxon>
    </lineage>
</organism>
<evidence type="ECO:0000313" key="8">
    <source>
        <dbReference type="EMBL" id="MDL5041708.1"/>
    </source>
</evidence>
<dbReference type="RefSeq" id="WP_017553097.1">
    <property type="nucleotide sequence ID" value="NZ_CABJCT010000034.1"/>
</dbReference>
<keyword evidence="3 6" id="KW-0812">Transmembrane</keyword>
<dbReference type="GeneID" id="29814745"/>
<dbReference type="AlphaFoldDB" id="A0A150KAF9"/>
<comment type="caution">
    <text evidence="7">The sequence shown here is derived from an EMBL/GenBank/DDBJ whole genome shotgun (WGS) entry which is preliminary data.</text>
</comment>
<evidence type="ECO:0000256" key="6">
    <source>
        <dbReference type="SAM" id="Phobius"/>
    </source>
</evidence>
<dbReference type="EMBL" id="JASUZX010000002">
    <property type="protein sequence ID" value="MDL5041708.1"/>
    <property type="molecule type" value="Genomic_DNA"/>
</dbReference>
<evidence type="ECO:0000313" key="7">
    <source>
        <dbReference type="EMBL" id="KYC66533.1"/>
    </source>
</evidence>
<reference evidence="8" key="2">
    <citation type="submission" date="2023-06" db="EMBL/GenBank/DDBJ databases">
        <title>Probiogenomic evaluation and L lactic producing Weizmannia coaggulans BKMTCR2-2 from tree bark.</title>
        <authorList>
            <person name="Mahittikon J."/>
            <person name="Tanasupawat S."/>
        </authorList>
    </citation>
    <scope>NUCLEOTIDE SEQUENCE</scope>
    <source>
        <strain evidence="8">BKMTCR2-2</strain>
    </source>
</reference>
<dbReference type="PANTHER" id="PTHR40035:SF1">
    <property type="entry name" value="ATP SYNTHASE PROTEIN I"/>
    <property type="match status" value="1"/>
</dbReference>
<sequence>MPELLRIYKRQRKYLVILLCLYLAGAMFPGYRSVFLGLLLGTTVSLFNLWLMVKKTMAVTDVSPGKKRISLGTGMRMAAAVLAVAVALRFPDLFHLLAVVIGIMTSYLVIMIDFFVGLLQQRKK</sequence>
<gene>
    <name evidence="7" type="ORF">B4098_1423</name>
    <name evidence="8" type="ORF">QN341_11715</name>
</gene>
<proteinExistence type="predicted"/>
<name>A0A150KAF9_HEYCO</name>
<feature type="transmembrane region" description="Helical" evidence="6">
    <location>
        <begin position="34"/>
        <end position="53"/>
    </location>
</feature>
<dbReference type="Proteomes" id="UP001223084">
    <property type="component" value="Unassembled WGS sequence"/>
</dbReference>
<evidence type="ECO:0000256" key="3">
    <source>
        <dbReference type="ARBA" id="ARBA00022692"/>
    </source>
</evidence>
<dbReference type="Pfam" id="PF03899">
    <property type="entry name" value="ATP-synt_I"/>
    <property type="match status" value="1"/>
</dbReference>
<dbReference type="InterPro" id="IPR005598">
    <property type="entry name" value="ATP_synth_I"/>
</dbReference>
<dbReference type="Proteomes" id="UP000075288">
    <property type="component" value="Unassembled WGS sequence"/>
</dbReference>
<accession>A0A150KAF9</accession>
<dbReference type="InterPro" id="IPR039072">
    <property type="entry name" value="ATP_synth_I_Bacilli"/>
</dbReference>
<evidence type="ECO:0000256" key="5">
    <source>
        <dbReference type="ARBA" id="ARBA00023136"/>
    </source>
</evidence>
<protein>
    <submittedName>
        <fullName evidence="8">ATP synthase subunit I</fullName>
    </submittedName>
</protein>
<dbReference type="GO" id="GO:0005886">
    <property type="term" value="C:plasma membrane"/>
    <property type="evidence" value="ECO:0007669"/>
    <property type="project" value="UniProtKB-SubCell"/>
</dbReference>
<dbReference type="PATRIC" id="fig|1398.26.peg.3386"/>
<evidence type="ECO:0000256" key="4">
    <source>
        <dbReference type="ARBA" id="ARBA00022989"/>
    </source>
</evidence>
<feature type="transmembrane region" description="Helical" evidence="6">
    <location>
        <begin position="12"/>
        <end position="28"/>
    </location>
</feature>
<evidence type="ECO:0000256" key="2">
    <source>
        <dbReference type="ARBA" id="ARBA00022475"/>
    </source>
</evidence>
<evidence type="ECO:0000256" key="1">
    <source>
        <dbReference type="ARBA" id="ARBA00004651"/>
    </source>
</evidence>
<keyword evidence="4 6" id="KW-1133">Transmembrane helix</keyword>
<keyword evidence="2" id="KW-1003">Cell membrane</keyword>
<keyword evidence="5 6" id="KW-0472">Membrane</keyword>
<dbReference type="PANTHER" id="PTHR40035">
    <property type="entry name" value="ATP SYNTHASE PROTEIN I"/>
    <property type="match status" value="1"/>
</dbReference>
<comment type="subcellular location">
    <subcellularLocation>
        <location evidence="1">Cell membrane</location>
        <topology evidence="1">Multi-pass membrane protein</topology>
    </subcellularLocation>
</comment>
<feature type="transmembrane region" description="Helical" evidence="6">
    <location>
        <begin position="74"/>
        <end position="90"/>
    </location>
</feature>
<dbReference type="EMBL" id="LQYG01000006">
    <property type="protein sequence ID" value="KYC66533.1"/>
    <property type="molecule type" value="Genomic_DNA"/>
</dbReference>
<reference evidence="7 9" key="1">
    <citation type="submission" date="2016-01" db="EMBL/GenBank/DDBJ databases">
        <title>Genome Sequences of Twelve Sporeforming Bacillus Species Isolated from Foods.</title>
        <authorList>
            <person name="Berendsen E.M."/>
            <person name="Wells-Bennik M.H."/>
            <person name="Krawcyk A.O."/>
            <person name="De Jong A."/>
            <person name="Holsappel S."/>
            <person name="Eijlander R.T."/>
            <person name="Kuipers O.P."/>
        </authorList>
    </citation>
    <scope>NUCLEOTIDE SEQUENCE [LARGE SCALE GENOMIC DNA]</scope>
    <source>
        <strain evidence="7 9">B4098</strain>
    </source>
</reference>
<evidence type="ECO:0000313" key="9">
    <source>
        <dbReference type="Proteomes" id="UP000075288"/>
    </source>
</evidence>